<evidence type="ECO:0000256" key="1">
    <source>
        <dbReference type="ARBA" id="ARBA00022649"/>
    </source>
</evidence>
<gene>
    <name evidence="2" type="ORF">BECKH772A_GA0070896_1001235</name>
    <name evidence="3" type="ORF">BECKH772B_GA0070898_1000623</name>
    <name evidence="4" type="ORF">BECKH772C_GA0070978_1001135</name>
</gene>
<reference evidence="3" key="1">
    <citation type="submission" date="2019-02" db="EMBL/GenBank/DDBJ databases">
        <authorList>
            <person name="Gruber-Vodicka R. H."/>
            <person name="Seah K. B. B."/>
        </authorList>
    </citation>
    <scope>NUCLEOTIDE SEQUENCE</scope>
    <source>
        <strain evidence="4">BECK_SA2B12</strain>
        <strain evidence="2">BECK_SA2B15</strain>
        <strain evidence="3">BECK_SA2B20</strain>
    </source>
</reference>
<accession>A0A450UC37</accession>
<dbReference type="InterPro" id="IPR035093">
    <property type="entry name" value="RelE/ParE_toxin_dom_sf"/>
</dbReference>
<evidence type="ECO:0000313" key="3">
    <source>
        <dbReference type="EMBL" id="VFJ89715.1"/>
    </source>
</evidence>
<dbReference type="EMBL" id="CAADFI010000006">
    <property type="protein sequence ID" value="VFJ89715.1"/>
    <property type="molecule type" value="Genomic_DNA"/>
</dbReference>
<dbReference type="AlphaFoldDB" id="A0A450UC37"/>
<dbReference type="InterPro" id="IPR007712">
    <property type="entry name" value="RelE/ParE_toxin"/>
</dbReference>
<name>A0A450UC37_9GAMM</name>
<dbReference type="EMBL" id="CAADFG010000012">
    <property type="protein sequence ID" value="VFJ89032.1"/>
    <property type="molecule type" value="Genomic_DNA"/>
</dbReference>
<protein>
    <submittedName>
        <fullName evidence="3">ParE toxin of type II toxin-antitoxin system, parDE</fullName>
    </submittedName>
</protein>
<evidence type="ECO:0000313" key="4">
    <source>
        <dbReference type="EMBL" id="VFJ97251.1"/>
    </source>
</evidence>
<proteinExistence type="predicted"/>
<keyword evidence="1" id="KW-1277">Toxin-antitoxin system</keyword>
<evidence type="ECO:0000313" key="2">
    <source>
        <dbReference type="EMBL" id="VFJ89032.1"/>
    </source>
</evidence>
<dbReference type="Pfam" id="PF05016">
    <property type="entry name" value="ParE_toxin"/>
    <property type="match status" value="1"/>
</dbReference>
<organism evidence="3">
    <name type="scientific">Candidatus Kentrum eta</name>
    <dbReference type="NCBI Taxonomy" id="2126337"/>
    <lineage>
        <taxon>Bacteria</taxon>
        <taxon>Pseudomonadati</taxon>
        <taxon>Pseudomonadota</taxon>
        <taxon>Gammaproteobacteria</taxon>
        <taxon>Candidatus Kentrum</taxon>
    </lineage>
</organism>
<dbReference type="EMBL" id="CAADFJ010000011">
    <property type="protein sequence ID" value="VFJ97251.1"/>
    <property type="molecule type" value="Genomic_DNA"/>
</dbReference>
<dbReference type="Gene3D" id="3.30.2310.20">
    <property type="entry name" value="RelE-like"/>
    <property type="match status" value="1"/>
</dbReference>
<sequence length="102" mass="12041">MSTVHFNPDARAEFLEAVKYYEAHQPGLGRRFRLAVESELERIREMPFGFRVLHAPFRRCLIRKFPYAIIYSIEPEFISVIAVAHTKRKPGYWHERLDGHIG</sequence>